<feature type="domain" description="Azaphilone pigments biosynthesis cluster protein L N-terminal" evidence="1">
    <location>
        <begin position="4"/>
        <end position="91"/>
    </location>
</feature>
<dbReference type="Proteomes" id="UP001302745">
    <property type="component" value="Unassembled WGS sequence"/>
</dbReference>
<dbReference type="AlphaFoldDB" id="A0AAN6VJ69"/>
<proteinExistence type="predicted"/>
<dbReference type="Pfam" id="PF17111">
    <property type="entry name" value="PigL_N"/>
    <property type="match status" value="1"/>
</dbReference>
<comment type="caution">
    <text evidence="2">The sequence shown here is derived from an EMBL/GenBank/DDBJ whole genome shotgun (WGS) entry which is preliminary data.</text>
</comment>
<evidence type="ECO:0000313" key="2">
    <source>
        <dbReference type="EMBL" id="KAK4151156.1"/>
    </source>
</evidence>
<accession>A0AAN6VJ69</accession>
<organism evidence="2 3">
    <name type="scientific">Chaetomidium leptoderma</name>
    <dbReference type="NCBI Taxonomy" id="669021"/>
    <lineage>
        <taxon>Eukaryota</taxon>
        <taxon>Fungi</taxon>
        <taxon>Dikarya</taxon>
        <taxon>Ascomycota</taxon>
        <taxon>Pezizomycotina</taxon>
        <taxon>Sordariomycetes</taxon>
        <taxon>Sordariomycetidae</taxon>
        <taxon>Sordariales</taxon>
        <taxon>Chaetomiaceae</taxon>
        <taxon>Chaetomidium</taxon>
    </lineage>
</organism>
<keyword evidence="3" id="KW-1185">Reference proteome</keyword>
<name>A0AAN6VJ69_9PEZI</name>
<protein>
    <recommendedName>
        <fullName evidence="1">Azaphilone pigments biosynthesis cluster protein L N-terminal domain-containing protein</fullName>
    </recommendedName>
</protein>
<gene>
    <name evidence="2" type="ORF">C8A00DRAFT_17414</name>
</gene>
<evidence type="ECO:0000259" key="1">
    <source>
        <dbReference type="Pfam" id="PF17111"/>
    </source>
</evidence>
<reference evidence="2" key="1">
    <citation type="journal article" date="2023" name="Mol. Phylogenet. Evol.">
        <title>Genome-scale phylogeny and comparative genomics of the fungal order Sordariales.</title>
        <authorList>
            <person name="Hensen N."/>
            <person name="Bonometti L."/>
            <person name="Westerberg I."/>
            <person name="Brannstrom I.O."/>
            <person name="Guillou S."/>
            <person name="Cros-Aarteil S."/>
            <person name="Calhoun S."/>
            <person name="Haridas S."/>
            <person name="Kuo A."/>
            <person name="Mondo S."/>
            <person name="Pangilinan J."/>
            <person name="Riley R."/>
            <person name="LaButti K."/>
            <person name="Andreopoulos B."/>
            <person name="Lipzen A."/>
            <person name="Chen C."/>
            <person name="Yan M."/>
            <person name="Daum C."/>
            <person name="Ng V."/>
            <person name="Clum A."/>
            <person name="Steindorff A."/>
            <person name="Ohm R.A."/>
            <person name="Martin F."/>
            <person name="Silar P."/>
            <person name="Natvig D.O."/>
            <person name="Lalanne C."/>
            <person name="Gautier V."/>
            <person name="Ament-Velasquez S.L."/>
            <person name="Kruys A."/>
            <person name="Hutchinson M.I."/>
            <person name="Powell A.J."/>
            <person name="Barry K."/>
            <person name="Miller A.N."/>
            <person name="Grigoriev I.V."/>
            <person name="Debuchy R."/>
            <person name="Gladieux P."/>
            <person name="Hiltunen Thoren M."/>
            <person name="Johannesson H."/>
        </authorList>
    </citation>
    <scope>NUCLEOTIDE SEQUENCE</scope>
    <source>
        <strain evidence="2">CBS 538.74</strain>
    </source>
</reference>
<dbReference type="InterPro" id="IPR031348">
    <property type="entry name" value="PigL_N"/>
</dbReference>
<evidence type="ECO:0000313" key="3">
    <source>
        <dbReference type="Proteomes" id="UP001302745"/>
    </source>
</evidence>
<sequence>MDPASVLAFVLVGLKSAKAAHKILSSYKDGPETVKKAKSDVEGLLQILEQLSKCRALEGDGDEALRAPIEACLRDIESFASKLRSLDPEASKSPWGKYRKRFKAMLDGLCGH</sequence>
<dbReference type="EMBL" id="MU857030">
    <property type="protein sequence ID" value="KAK4151156.1"/>
    <property type="molecule type" value="Genomic_DNA"/>
</dbReference>
<reference evidence="2" key="2">
    <citation type="submission" date="2023-05" db="EMBL/GenBank/DDBJ databases">
        <authorList>
            <consortium name="Lawrence Berkeley National Laboratory"/>
            <person name="Steindorff A."/>
            <person name="Hensen N."/>
            <person name="Bonometti L."/>
            <person name="Westerberg I."/>
            <person name="Brannstrom I.O."/>
            <person name="Guillou S."/>
            <person name="Cros-Aarteil S."/>
            <person name="Calhoun S."/>
            <person name="Haridas S."/>
            <person name="Kuo A."/>
            <person name="Mondo S."/>
            <person name="Pangilinan J."/>
            <person name="Riley R."/>
            <person name="Labutti K."/>
            <person name="Andreopoulos B."/>
            <person name="Lipzen A."/>
            <person name="Chen C."/>
            <person name="Yanf M."/>
            <person name="Daum C."/>
            <person name="Ng V."/>
            <person name="Clum A."/>
            <person name="Ohm R."/>
            <person name="Martin F."/>
            <person name="Silar P."/>
            <person name="Natvig D."/>
            <person name="Lalanne C."/>
            <person name="Gautier V."/>
            <person name="Ament-Velasquez S.L."/>
            <person name="Kruys A."/>
            <person name="Hutchinson M.I."/>
            <person name="Powell A.J."/>
            <person name="Barry K."/>
            <person name="Miller A.N."/>
            <person name="Grigoriev I.V."/>
            <person name="Debuchy R."/>
            <person name="Gladieux P."/>
            <person name="Thoren M.H."/>
            <person name="Johannesson H."/>
        </authorList>
    </citation>
    <scope>NUCLEOTIDE SEQUENCE</scope>
    <source>
        <strain evidence="2">CBS 538.74</strain>
    </source>
</reference>